<gene>
    <name evidence="1" type="ORF">Hyperionvirus3_38</name>
</gene>
<evidence type="ECO:0000313" key="1">
    <source>
        <dbReference type="EMBL" id="AYV82892.1"/>
    </source>
</evidence>
<dbReference type="PANTHER" id="PTHR43628:SF1">
    <property type="entry name" value="CHITIN SYNTHASE REGULATORY FACTOR 2-RELATED"/>
    <property type="match status" value="1"/>
</dbReference>
<dbReference type="Gene3D" id="1.25.40.10">
    <property type="entry name" value="Tetratricopeptide repeat domain"/>
    <property type="match status" value="2"/>
</dbReference>
<protein>
    <recommendedName>
        <fullName evidence="2">Sel1 repeat family protein</fullName>
    </recommendedName>
</protein>
<name>A0A3G5A775_9VIRU</name>
<dbReference type="InterPro" id="IPR011990">
    <property type="entry name" value="TPR-like_helical_dom_sf"/>
</dbReference>
<dbReference type="PANTHER" id="PTHR43628">
    <property type="entry name" value="ACTIVATOR OF C KINASE PROTEIN 1-RELATED"/>
    <property type="match status" value="1"/>
</dbReference>
<sequence length="241" mass="27681">MASIVSDADAKRNFFDETIMRFKIDCNKEKITTEIINSVYELFKNNVIADIDIKADNEIFFVMCGTYYNEKNDHENELKWFTLATEFGNTYGMYKIGDYYQYIKQDNKTAVEYYDRAAQFDNTIALNKLAECYKYGKGVKKDDDEALRLYEYSAGLGNTNAMVHVAHSYMQAANQNMPRAIELYQTASELDNVYALYHLASCYVSAIGVIADKYKARQLYQRCMYLGDVPGGLASKKLLKT</sequence>
<organism evidence="1">
    <name type="scientific">Hyperionvirus sp</name>
    <dbReference type="NCBI Taxonomy" id="2487770"/>
    <lineage>
        <taxon>Viruses</taxon>
        <taxon>Varidnaviria</taxon>
        <taxon>Bamfordvirae</taxon>
        <taxon>Nucleocytoviricota</taxon>
        <taxon>Megaviricetes</taxon>
        <taxon>Imitervirales</taxon>
        <taxon>Mimiviridae</taxon>
        <taxon>Klosneuvirinae</taxon>
    </lineage>
</organism>
<dbReference type="Pfam" id="PF08238">
    <property type="entry name" value="Sel1"/>
    <property type="match status" value="4"/>
</dbReference>
<dbReference type="EMBL" id="MK072385">
    <property type="protein sequence ID" value="AYV82892.1"/>
    <property type="molecule type" value="Genomic_DNA"/>
</dbReference>
<dbReference type="SMART" id="SM00671">
    <property type="entry name" value="SEL1"/>
    <property type="match status" value="4"/>
</dbReference>
<dbReference type="InterPro" id="IPR052945">
    <property type="entry name" value="Mitotic_Regulator"/>
</dbReference>
<dbReference type="SUPFAM" id="SSF81901">
    <property type="entry name" value="HCP-like"/>
    <property type="match status" value="1"/>
</dbReference>
<evidence type="ECO:0008006" key="2">
    <source>
        <dbReference type="Google" id="ProtNLM"/>
    </source>
</evidence>
<reference evidence="1" key="1">
    <citation type="submission" date="2018-10" db="EMBL/GenBank/DDBJ databases">
        <title>Hidden diversity of soil giant viruses.</title>
        <authorList>
            <person name="Schulz F."/>
            <person name="Alteio L."/>
            <person name="Goudeau D."/>
            <person name="Ryan E.M."/>
            <person name="Malmstrom R.R."/>
            <person name="Blanchard J."/>
            <person name="Woyke T."/>
        </authorList>
    </citation>
    <scope>NUCLEOTIDE SEQUENCE</scope>
    <source>
        <strain evidence="1">HYV1</strain>
    </source>
</reference>
<proteinExistence type="predicted"/>
<accession>A0A3G5A775</accession>
<dbReference type="InterPro" id="IPR006597">
    <property type="entry name" value="Sel1-like"/>
</dbReference>